<sequence length="82" mass="9208">MTSRMLSADSTAATVTVIRFRTERDSRSLPEEARLEERVLLKLASVVAGVVLNRLDTNLIADLEGRVRLVNQCEQLWTLIPV</sequence>
<dbReference type="Proteomes" id="UP000075321">
    <property type="component" value="Unassembled WGS sequence"/>
</dbReference>
<name>A0A151ABS3_9EURY</name>
<dbReference type="EMBL" id="LTAZ01000010">
    <property type="protein sequence ID" value="KYH24962.1"/>
    <property type="molecule type" value="Genomic_DNA"/>
</dbReference>
<reference evidence="1 2" key="1">
    <citation type="submission" date="2016-02" db="EMBL/GenBank/DDBJ databases">
        <title>Genome sequence of Halalkalicoccus paucihalophilus DSM 24557.</title>
        <authorList>
            <person name="Poehlein A."/>
            <person name="Daniel R."/>
        </authorList>
    </citation>
    <scope>NUCLEOTIDE SEQUENCE [LARGE SCALE GENOMIC DNA]</scope>
    <source>
        <strain evidence="1 2">DSM 24557</strain>
    </source>
</reference>
<organism evidence="1 2">
    <name type="scientific">Halalkalicoccus paucihalophilus</name>
    <dbReference type="NCBI Taxonomy" id="1008153"/>
    <lineage>
        <taxon>Archaea</taxon>
        <taxon>Methanobacteriati</taxon>
        <taxon>Methanobacteriota</taxon>
        <taxon>Stenosarchaea group</taxon>
        <taxon>Halobacteria</taxon>
        <taxon>Halobacteriales</taxon>
        <taxon>Halococcaceae</taxon>
        <taxon>Halalkalicoccus</taxon>
    </lineage>
</organism>
<evidence type="ECO:0000313" key="1">
    <source>
        <dbReference type="EMBL" id="KYH24962.1"/>
    </source>
</evidence>
<accession>A0A151ABS3</accession>
<proteinExistence type="predicted"/>
<dbReference type="PATRIC" id="fig|1008153.3.peg.3000"/>
<dbReference type="AlphaFoldDB" id="A0A151ABS3"/>
<protein>
    <submittedName>
        <fullName evidence="1">Uncharacterized protein</fullName>
    </submittedName>
</protein>
<evidence type="ECO:0000313" key="2">
    <source>
        <dbReference type="Proteomes" id="UP000075321"/>
    </source>
</evidence>
<gene>
    <name evidence="1" type="ORF">HAPAU_29140</name>
</gene>
<comment type="caution">
    <text evidence="1">The sequence shown here is derived from an EMBL/GenBank/DDBJ whole genome shotgun (WGS) entry which is preliminary data.</text>
</comment>
<keyword evidence="2" id="KW-1185">Reference proteome</keyword>